<feature type="transmembrane region" description="Helical" evidence="8">
    <location>
        <begin position="347"/>
        <end position="366"/>
    </location>
</feature>
<accession>A0A1F7JD58</accession>
<dbReference type="PANTHER" id="PTHR33908:SF11">
    <property type="entry name" value="MEMBRANE PROTEIN"/>
    <property type="match status" value="1"/>
</dbReference>
<evidence type="ECO:0000256" key="3">
    <source>
        <dbReference type="ARBA" id="ARBA00022676"/>
    </source>
</evidence>
<dbReference type="GO" id="GO:0005886">
    <property type="term" value="C:plasma membrane"/>
    <property type="evidence" value="ECO:0007669"/>
    <property type="project" value="UniProtKB-SubCell"/>
</dbReference>
<feature type="transmembrane region" description="Helical" evidence="8">
    <location>
        <begin position="375"/>
        <end position="395"/>
    </location>
</feature>
<keyword evidence="4" id="KW-0808">Transferase</keyword>
<dbReference type="GO" id="GO:0009103">
    <property type="term" value="P:lipopolysaccharide biosynthetic process"/>
    <property type="evidence" value="ECO:0007669"/>
    <property type="project" value="UniProtKB-ARBA"/>
</dbReference>
<keyword evidence="5 8" id="KW-0812">Transmembrane</keyword>
<evidence type="ECO:0000256" key="1">
    <source>
        <dbReference type="ARBA" id="ARBA00004651"/>
    </source>
</evidence>
<feature type="transmembrane region" description="Helical" evidence="8">
    <location>
        <begin position="126"/>
        <end position="145"/>
    </location>
</feature>
<feature type="transmembrane region" description="Helical" evidence="8">
    <location>
        <begin position="216"/>
        <end position="239"/>
    </location>
</feature>
<organism evidence="9 10">
    <name type="scientific">Candidatus Roizmanbacteria bacterium RIFCSPLOWO2_01_FULL_45_11</name>
    <dbReference type="NCBI Taxonomy" id="1802070"/>
    <lineage>
        <taxon>Bacteria</taxon>
        <taxon>Candidatus Roizmaniibacteriota</taxon>
    </lineage>
</organism>
<proteinExistence type="predicted"/>
<evidence type="ECO:0000256" key="7">
    <source>
        <dbReference type="ARBA" id="ARBA00023136"/>
    </source>
</evidence>
<evidence type="ECO:0000256" key="5">
    <source>
        <dbReference type="ARBA" id="ARBA00022692"/>
    </source>
</evidence>
<dbReference type="GO" id="GO:0016763">
    <property type="term" value="F:pentosyltransferase activity"/>
    <property type="evidence" value="ECO:0007669"/>
    <property type="project" value="TreeGrafter"/>
</dbReference>
<feature type="transmembrane region" description="Helical" evidence="8">
    <location>
        <begin position="79"/>
        <end position="106"/>
    </location>
</feature>
<evidence type="ECO:0000256" key="6">
    <source>
        <dbReference type="ARBA" id="ARBA00022989"/>
    </source>
</evidence>
<reference evidence="9 10" key="1">
    <citation type="journal article" date="2016" name="Nat. Commun.">
        <title>Thousands of microbial genomes shed light on interconnected biogeochemical processes in an aquifer system.</title>
        <authorList>
            <person name="Anantharaman K."/>
            <person name="Brown C.T."/>
            <person name="Hug L.A."/>
            <person name="Sharon I."/>
            <person name="Castelle C.J."/>
            <person name="Probst A.J."/>
            <person name="Thomas B.C."/>
            <person name="Singh A."/>
            <person name="Wilkins M.J."/>
            <person name="Karaoz U."/>
            <person name="Brodie E.L."/>
            <person name="Williams K.H."/>
            <person name="Hubbard S.S."/>
            <person name="Banfield J.F."/>
        </authorList>
    </citation>
    <scope>NUCLEOTIDE SEQUENCE [LARGE SCALE GENOMIC DNA]</scope>
</reference>
<dbReference type="InterPro" id="IPR050297">
    <property type="entry name" value="LipidA_mod_glycosyltrf_83"/>
</dbReference>
<evidence type="ECO:0000256" key="4">
    <source>
        <dbReference type="ARBA" id="ARBA00022679"/>
    </source>
</evidence>
<feature type="transmembrane region" description="Helical" evidence="8">
    <location>
        <begin position="151"/>
        <end position="170"/>
    </location>
</feature>
<feature type="transmembrane region" description="Helical" evidence="8">
    <location>
        <begin position="177"/>
        <end position="196"/>
    </location>
</feature>
<comment type="subcellular location">
    <subcellularLocation>
        <location evidence="1">Cell membrane</location>
        <topology evidence="1">Multi-pass membrane protein</topology>
    </subcellularLocation>
</comment>
<dbReference type="EMBL" id="MGAU01000060">
    <property type="protein sequence ID" value="OGK53552.1"/>
    <property type="molecule type" value="Genomic_DNA"/>
</dbReference>
<sequence length="560" mass="62867">MNIKKTPVLIVAVVLVAIVFRLYRLGDIPVGLHRDEAFLGYNAYSILKTGRDMSGDILPLHFESFLYSPGGYSYASIPFIAMFGLSAFSVRLASALFGVATVVGVYGMVRELFSFKSQSHTSYMTYAESVSVIASFLLAVSPWHINLSRTATENTVVTFFIVTGVWLYVLFIRKRRLLLLIFSCLVFSITLTLYQAPRAFLPLFVPVMFFIYPVRSAKAGLLAVLLYIVFIVLPVVYILRSPDLSLRIRTVGIFGNGEVPLLIDEQIREDGVNSVPVFVARVFHNKLVGYASAILTNYTDHFSYRFLFTDEAKPDRYHIPSQGLLYVFMLPFLVYGAASMVKKYPRPGLLMLSWIVLVPIGSALTFDDVPNMQRILFMVPPLVILTAYGIVEMYYRTGPALRLYGSGIVAMCALYAISSYAHAYVIHQVVHKPFHRQEGYRELVSSVTNLLPSYEKAVVTNYESAPAIFFLFYNTYDPSMFREQTANVVDYDRVSFGPYEFSGEECPLHVDPETKLLTGGSNILYVNYATCPTASPVHVVRTISRGDGTDVFRIVDVDNQ</sequence>
<comment type="caution">
    <text evidence="9">The sequence shown here is derived from an EMBL/GenBank/DDBJ whole genome shotgun (WGS) entry which is preliminary data.</text>
</comment>
<dbReference type="AlphaFoldDB" id="A0A1F7JD58"/>
<evidence type="ECO:0000256" key="2">
    <source>
        <dbReference type="ARBA" id="ARBA00022475"/>
    </source>
</evidence>
<evidence type="ECO:0000256" key="8">
    <source>
        <dbReference type="SAM" id="Phobius"/>
    </source>
</evidence>
<keyword evidence="3" id="KW-0328">Glycosyltransferase</keyword>
<evidence type="ECO:0000313" key="10">
    <source>
        <dbReference type="Proteomes" id="UP000178486"/>
    </source>
</evidence>
<keyword evidence="6 8" id="KW-1133">Transmembrane helix</keyword>
<dbReference type="Proteomes" id="UP000178486">
    <property type="component" value="Unassembled WGS sequence"/>
</dbReference>
<gene>
    <name evidence="9" type="ORF">A3B56_00330</name>
</gene>
<feature type="transmembrane region" description="Helical" evidence="8">
    <location>
        <begin position="401"/>
        <end position="426"/>
    </location>
</feature>
<evidence type="ECO:0000313" key="9">
    <source>
        <dbReference type="EMBL" id="OGK53552.1"/>
    </source>
</evidence>
<keyword evidence="2" id="KW-1003">Cell membrane</keyword>
<name>A0A1F7JD58_9BACT</name>
<protein>
    <submittedName>
        <fullName evidence="9">Uncharacterized protein</fullName>
    </submittedName>
</protein>
<feature type="transmembrane region" description="Helical" evidence="8">
    <location>
        <begin position="7"/>
        <end position="23"/>
    </location>
</feature>
<feature type="transmembrane region" description="Helical" evidence="8">
    <location>
        <begin position="323"/>
        <end position="341"/>
    </location>
</feature>
<dbReference type="PANTHER" id="PTHR33908">
    <property type="entry name" value="MANNOSYLTRANSFERASE YKCB-RELATED"/>
    <property type="match status" value="1"/>
</dbReference>
<keyword evidence="7 8" id="KW-0472">Membrane</keyword>